<protein>
    <submittedName>
        <fullName evidence="1">Uncharacterized protein</fullName>
    </submittedName>
</protein>
<evidence type="ECO:0000313" key="1">
    <source>
        <dbReference type="EMBL" id="BBP91007.1"/>
    </source>
</evidence>
<dbReference type="Proteomes" id="UP000464658">
    <property type="component" value="Chromosome"/>
</dbReference>
<accession>A0A5S9MBY0</accession>
<reference evidence="1 2" key="1">
    <citation type="submission" date="2019-12" db="EMBL/GenBank/DDBJ databases">
        <title>Full genome sequence of a Bacillus safensis strain isolated from commercially available natto in Indonesia.</title>
        <authorList>
            <person name="Yoshida M."/>
            <person name="Uomi M."/>
            <person name="Waturangi D."/>
            <person name="Ekaputri J.J."/>
            <person name="Setiamarga D.H.E."/>
        </authorList>
    </citation>
    <scope>NUCLEOTIDE SEQUENCE [LARGE SCALE GENOMIC DNA]</scope>
    <source>
        <strain evidence="1 2">IDN1</strain>
    </source>
</reference>
<evidence type="ECO:0000313" key="2">
    <source>
        <dbReference type="Proteomes" id="UP000464658"/>
    </source>
</evidence>
<gene>
    <name evidence="1" type="ORF">BsIDN1_46250</name>
</gene>
<name>A0A5S9MBY0_BACIA</name>
<organism evidence="1 2">
    <name type="scientific">Bacillus safensis</name>
    <dbReference type="NCBI Taxonomy" id="561879"/>
    <lineage>
        <taxon>Bacteria</taxon>
        <taxon>Bacillati</taxon>
        <taxon>Bacillota</taxon>
        <taxon>Bacilli</taxon>
        <taxon>Bacillales</taxon>
        <taxon>Bacillaceae</taxon>
        <taxon>Bacillus</taxon>
    </lineage>
</organism>
<dbReference type="AlphaFoldDB" id="A0A5S9MBY0"/>
<sequence>MGAQKKINKLKVNRHSKDLKRKSNLENDLLQGINSALLGGENLIENQFIKTITKENFHFTMTSMRFDNRETPEFIDFSIEFKSRPVRFEAKKIHKFW</sequence>
<proteinExistence type="predicted"/>
<dbReference type="EMBL" id="AP021906">
    <property type="protein sequence ID" value="BBP91007.1"/>
    <property type="molecule type" value="Genomic_DNA"/>
</dbReference>